<dbReference type="SMART" id="SM00327">
    <property type="entry name" value="VWA"/>
    <property type="match status" value="1"/>
</dbReference>
<evidence type="ECO:0000256" key="17">
    <source>
        <dbReference type="ARBA" id="ARBA00023180"/>
    </source>
</evidence>
<comment type="caution">
    <text evidence="24">The sequence shown here is derived from an EMBL/GenBank/DDBJ whole genome shotgun (WGS) entry which is preliminary data.</text>
</comment>
<dbReference type="Pfam" id="PF00069">
    <property type="entry name" value="Pkinase"/>
    <property type="match status" value="6"/>
</dbReference>
<dbReference type="PROSITE" id="PS00108">
    <property type="entry name" value="PROTEIN_KINASE_ST"/>
    <property type="match status" value="1"/>
</dbReference>
<feature type="region of interest" description="Disordered" evidence="21">
    <location>
        <begin position="770"/>
        <end position="799"/>
    </location>
</feature>
<dbReference type="PANTHER" id="PTHR48008">
    <property type="entry name" value="LEUCINE-RICH REPEAT RECEPTOR-LIKE PROTEIN KINASE IMK3-RELATED"/>
    <property type="match status" value="1"/>
</dbReference>
<keyword evidence="16" id="KW-0675">Receptor</keyword>
<dbReference type="EC" id="2.7.11.1" evidence="2"/>
<evidence type="ECO:0000313" key="24">
    <source>
        <dbReference type="EMBL" id="TVU26796.1"/>
    </source>
</evidence>
<keyword evidence="12" id="KW-0418">Kinase</keyword>
<protein>
    <recommendedName>
        <fullName evidence="2">non-specific serine/threonine protein kinase</fullName>
        <ecNumber evidence="2">2.7.11.1</ecNumber>
    </recommendedName>
</protein>
<keyword evidence="11 20" id="KW-0547">Nucleotide-binding</keyword>
<dbReference type="Gene3D" id="1.10.510.10">
    <property type="entry name" value="Transferase(Phosphotransferase) domain 1"/>
    <property type="match status" value="7"/>
</dbReference>
<evidence type="ECO:0000256" key="4">
    <source>
        <dbReference type="ARBA" id="ARBA00022527"/>
    </source>
</evidence>
<proteinExistence type="predicted"/>
<evidence type="ECO:0000256" key="9">
    <source>
        <dbReference type="ARBA" id="ARBA00022729"/>
    </source>
</evidence>
<dbReference type="PROSITE" id="PS50234">
    <property type="entry name" value="VWFA"/>
    <property type="match status" value="1"/>
</dbReference>
<dbReference type="InterPro" id="IPR011009">
    <property type="entry name" value="Kinase-like_dom_sf"/>
</dbReference>
<dbReference type="SUPFAM" id="SSF53300">
    <property type="entry name" value="vWA-like"/>
    <property type="match status" value="1"/>
</dbReference>
<evidence type="ECO:0000256" key="7">
    <source>
        <dbReference type="ARBA" id="ARBA00022679"/>
    </source>
</evidence>
<evidence type="ECO:0000256" key="14">
    <source>
        <dbReference type="ARBA" id="ARBA00022989"/>
    </source>
</evidence>
<feature type="domain" description="Protein kinase" evidence="22">
    <location>
        <begin position="39"/>
        <end position="314"/>
    </location>
</feature>
<dbReference type="InterPro" id="IPR017441">
    <property type="entry name" value="Protein_kinase_ATP_BS"/>
</dbReference>
<keyword evidence="7" id="KW-0808">Transferase</keyword>
<evidence type="ECO:0000256" key="3">
    <source>
        <dbReference type="ARBA" id="ARBA00022475"/>
    </source>
</evidence>
<dbReference type="Proteomes" id="UP000324897">
    <property type="component" value="Chromosome 2"/>
</dbReference>
<feature type="region of interest" description="Disordered" evidence="21">
    <location>
        <begin position="1966"/>
        <end position="1992"/>
    </location>
</feature>
<organism evidence="24 25">
    <name type="scientific">Eragrostis curvula</name>
    <name type="common">weeping love grass</name>
    <dbReference type="NCBI Taxonomy" id="38414"/>
    <lineage>
        <taxon>Eukaryota</taxon>
        <taxon>Viridiplantae</taxon>
        <taxon>Streptophyta</taxon>
        <taxon>Embryophyta</taxon>
        <taxon>Tracheophyta</taxon>
        <taxon>Spermatophyta</taxon>
        <taxon>Magnoliopsida</taxon>
        <taxon>Liliopsida</taxon>
        <taxon>Poales</taxon>
        <taxon>Poaceae</taxon>
        <taxon>PACMAD clade</taxon>
        <taxon>Chloridoideae</taxon>
        <taxon>Eragrostideae</taxon>
        <taxon>Eragrostidinae</taxon>
        <taxon>Eragrostis</taxon>
    </lineage>
</organism>
<comment type="catalytic activity">
    <reaction evidence="18">
        <text>L-threonyl-[protein] + ATP = O-phospho-L-threonyl-[protein] + ADP + H(+)</text>
        <dbReference type="Rhea" id="RHEA:46608"/>
        <dbReference type="Rhea" id="RHEA-COMP:11060"/>
        <dbReference type="Rhea" id="RHEA-COMP:11605"/>
        <dbReference type="ChEBI" id="CHEBI:15378"/>
        <dbReference type="ChEBI" id="CHEBI:30013"/>
        <dbReference type="ChEBI" id="CHEBI:30616"/>
        <dbReference type="ChEBI" id="CHEBI:61977"/>
        <dbReference type="ChEBI" id="CHEBI:456216"/>
        <dbReference type="EC" id="2.7.11.1"/>
    </reaction>
</comment>
<feature type="binding site" evidence="20">
    <location>
        <position position="67"/>
    </location>
    <ligand>
        <name>ATP</name>
        <dbReference type="ChEBI" id="CHEBI:30616"/>
    </ligand>
</feature>
<dbReference type="GO" id="GO:0005886">
    <property type="term" value="C:plasma membrane"/>
    <property type="evidence" value="ECO:0007669"/>
    <property type="project" value="UniProtKB-SubCell"/>
</dbReference>
<dbReference type="Gene3D" id="3.40.50.410">
    <property type="entry name" value="von Willebrand factor, type A domain"/>
    <property type="match status" value="1"/>
</dbReference>
<keyword evidence="3" id="KW-1003">Cell membrane</keyword>
<feature type="domain" description="Protein kinase" evidence="22">
    <location>
        <begin position="2301"/>
        <end position="2581"/>
    </location>
</feature>
<feature type="domain" description="Protein kinase" evidence="22">
    <location>
        <begin position="817"/>
        <end position="1096"/>
    </location>
</feature>
<evidence type="ECO:0000256" key="19">
    <source>
        <dbReference type="ARBA" id="ARBA00048679"/>
    </source>
</evidence>
<dbReference type="EMBL" id="RWGY01000013">
    <property type="protein sequence ID" value="TVU26796.1"/>
    <property type="molecule type" value="Genomic_DNA"/>
</dbReference>
<dbReference type="Gene3D" id="3.30.200.20">
    <property type="entry name" value="Phosphorylase Kinase, domain 1"/>
    <property type="match status" value="7"/>
</dbReference>
<dbReference type="InterPro" id="IPR008271">
    <property type="entry name" value="Ser/Thr_kinase_AS"/>
</dbReference>
<evidence type="ECO:0000259" key="22">
    <source>
        <dbReference type="PROSITE" id="PS50011"/>
    </source>
</evidence>
<accession>A0A5J9UT52</accession>
<evidence type="ECO:0000256" key="13">
    <source>
        <dbReference type="ARBA" id="ARBA00022840"/>
    </source>
</evidence>
<sequence length="2700" mass="301720">NLFRLLNLINPIPMLSSASCLIEPTNLRLPQLESITNNFSDDMKIGTGGFAVVYKGLLQNGTVAVKKLNQTLDVDDAKFQKEVDNMLRVKHTNIVRFLGYCSDTHGIVHKLDGRTVMAEERHRFLCFEFLPEGSLDKYISDAAQGLEWMTRYQIIKGVCEGLHYLHQQNIVHLDLKPANILLDHYMVPKIADFGLSRCFDENQTRTTTSHVLGTRGYIAPESYGGLITLKSDIYSLGMIIIEILTGHKGYPDIDNIHESWSARLETLLGDIRLGPIQVCTEIGIECSDSNPAKRPDMQRIIERLAELECEYSFMKSELLTSATNPDDKVKLEIMGRVKSIPSTTSVEDFPVLVRVTAPLRYRESSRIGLDLVAVLGVSADMALENRMDSMKQAMMFVIDNLGPDDRLAIVSFDDEPQHLTDLRVMNDVNRAIAKQVVRILRAGGGVNMGLALNEAAKILRDRTPEKRSNRVGRIIFLSDSEDESGDFLNISHEFPAETFGLSDDHDPNDLFDIAMKTKGLYSYVTDNPFFLRDHIMKAFAQSLGGLISITAMDMQVNLRTLNGVTITSIESGIYPVSMSSDKQTGTIQVRDLYAGEQKNFIVYLKVPEGEQKQFMTVSGSYRNPKISKEPTIQLDDTELAVTLRPEVATTPSERTVCPDVAAELIRSWLMKHIRAIIDEEITIEELQRSWVEVKGSEDGRSASQSAVSALDQDVAKMLHAKRTAFIRSWLSSHMLQRATTEEPPTKSSALRVKAMEEIIKNMEAEQKRLRSDDKKPVLYSSTGTRSAKQMAKEEGGAGVEAGRRRGKLVHFEGQLAVTKVEIMGKSAYGTMMYKAMLADDSLVTVKWLGEVSKNFSGVVTAMLDNRFRHPNVLTLRRYYLGPMEQKLLIFDYMPNGSLSAFLHGWSGRKEMDWPTRMMIAQGMARGLAYLHHDKFITHGNLTASNILLDEQCNPKIVDFGLFRLMTDDAKSNVMAAAGTLGYLAPELEKLEMANCKTDMYSLGIILLELVTGKSPADRTSGMDLPQWVASIIKKEWTSDVFDRKLMQDAAAGTIWGELVHTLKLALQCVDPSPSVRPDAREVLRQLEQGSKLVHFVEPLACTANDLLCMPMNIIGRSWNGTVYQVSLKDGSVMTIKWLMRENIKGHNEFEAEVEVLGKIRHPNLLPLRAYYMGPNRCKMLVLDYMPKGSLSVFLHDAIDSGRAPNTLMDWATRMTIAKGTARGLAYLHDDLSIIHVYLTAGSVILDKGSYPTIADFEVSRLMTADAKSIALADLGKLGYRAPELSKVEEANEKTDVYNLGIIILELLTGKCPMNSTDGMDLPQWVVSIIKEERTSEVFDRKLMRDAAAGAVWDKLIDTLNLALQCVDSSPSVRPKAREVLQQLEQIWKLVHFVEPLACTADDLLYAPRKILYHSWNGTVYQVSLKDGSVMTIKWLMRENTKGHNEFKAEVEVLGKIRHPNLMALRAYYMGPNGSRMLVLDYKLKDKGSLFRYLRGGLIMDWATRMTIAKGTARGLTYLHDDMSIIHVYLISGSVILDEGSYPKINDFEVSSLMTADAKSKALADLGKMGYRAPELSKVEEANEKTDVYSLGIIILELLTGRSSPMNSTDGMDLPQWVVSIIKEERTTEVFDRQLMRDAAAGTVRDELIETLNLALQCVDSSPSVRPKAREVLQQLEQISKMVHFVEPLACTADDLLYAPKKIIFTGWSVTVYKASLKDGSEMELKFLMRENIKGHNKFKAEAEVLGKIRHPNLRALRAYYMRPNGCKMLVLEYMPKGSLSAFTHGRAPNTPLDWLTRMTIAKGTARGLAYLHDEMSIIHVYLTARIIHLDEQLNPKIIDFEVSRLMTADVNSQLLVGVGKLGYSAPELSKVEEANTKTDVYSLGVIILELLTGKSPEVRTNGMDLPQWVECKVKEERTNEVFDLVLQYTATDIVNEELMDTLKLALQCVDPSPSVRPKAREVLRRLEQIRPGSDGGVGPSEEEDGAGAEAGRRGGKLVHFAGQLAFTKAEMMRKSTYGTMTYKVTLADNSLVAVKWLGEGTTKDPMNFRAVAASLLGNKIRHPNVLALRAYYLGPMGQKLLVFDYMPKGSLSAFLHGWSGRKKMDWPTRMMIAQGMARGLAYLHHDKFIIHGNLTASNILLDEQCNPKIVDFGLFRLMTDDAKSNVMAAAGTLGYLAPELEKLEMANPKTDMYSLGIILLELVTGKSPADRTNGMDLPQWVASIIKKEWTSDVFDRKLMQDAAAGTVWGELVHMLKLALQCVDPSPSVRPDAREVLRQLEQESKLVHFVEPLACTANDLLCMPMNMIGRSWNGTVYQVSLKDGSVMTIKWLIRENIKGHNEFEAEVEVLGKIRHPNLLLLRAYYMGPSRCKMLILDYMPKGSLSVFLHDAIDSGRAPNTLMDWAARMMIAKGTARGLAYLHDSMSIIHVYLTAGSVILGEGSCPKIADFEVSSLMTADACSNMLAELGKMGYRAPELSKVEEANEKTDVYSLGIIILELLTGRSPMNNTDGMNLPQWVASIIKEETTSEVFDRKLTRDAAAGTVRDELIDTLNLALQCVDSSPSVRPKAREVLQQLEQIWKLVHFVEPLACTAEDLLYARRKEIGNSWIGTLFKLSLKDGSEMAFKFLINENIKGHNEFKAEVEVLGKIRHPNLLALRAYYIGPNGCKFLVFQYLPKGSLSHILRGQIFSLVLFCTVQHS</sequence>
<feature type="domain" description="Protein kinase" evidence="22">
    <location>
        <begin position="2598"/>
        <end position="2700"/>
    </location>
</feature>
<keyword evidence="9" id="KW-0732">Signal</keyword>
<dbReference type="InterPro" id="IPR000719">
    <property type="entry name" value="Prot_kinase_dom"/>
</dbReference>
<gene>
    <name evidence="24" type="ORF">EJB05_29360</name>
</gene>
<comment type="catalytic activity">
    <reaction evidence="19">
        <text>L-seryl-[protein] + ATP = O-phospho-L-seryl-[protein] + ADP + H(+)</text>
        <dbReference type="Rhea" id="RHEA:17989"/>
        <dbReference type="Rhea" id="RHEA-COMP:9863"/>
        <dbReference type="Rhea" id="RHEA-COMP:11604"/>
        <dbReference type="ChEBI" id="CHEBI:15378"/>
        <dbReference type="ChEBI" id="CHEBI:29999"/>
        <dbReference type="ChEBI" id="CHEBI:30616"/>
        <dbReference type="ChEBI" id="CHEBI:83421"/>
        <dbReference type="ChEBI" id="CHEBI:456216"/>
        <dbReference type="EC" id="2.7.11.1"/>
    </reaction>
</comment>
<dbReference type="Pfam" id="PF13519">
    <property type="entry name" value="VWA_2"/>
    <property type="match status" value="1"/>
</dbReference>
<feature type="domain" description="Protein kinase" evidence="22">
    <location>
        <begin position="1108"/>
        <end position="1388"/>
    </location>
</feature>
<evidence type="ECO:0000256" key="6">
    <source>
        <dbReference type="ARBA" id="ARBA00022614"/>
    </source>
</evidence>
<evidence type="ECO:0000256" key="8">
    <source>
        <dbReference type="ARBA" id="ARBA00022692"/>
    </source>
</evidence>
<keyword evidence="8" id="KW-0812">Transmembrane</keyword>
<feature type="domain" description="Protein kinase" evidence="22">
    <location>
        <begin position="1697"/>
        <end position="1969"/>
    </location>
</feature>
<dbReference type="SMART" id="SM00220">
    <property type="entry name" value="S_TKc"/>
    <property type="match status" value="7"/>
</dbReference>
<reference evidence="24 25" key="1">
    <citation type="journal article" date="2019" name="Sci. Rep.">
        <title>A high-quality genome of Eragrostis curvula grass provides insights into Poaceae evolution and supports new strategies to enhance forage quality.</title>
        <authorList>
            <person name="Carballo J."/>
            <person name="Santos B.A.C.M."/>
            <person name="Zappacosta D."/>
            <person name="Garbus I."/>
            <person name="Selva J.P."/>
            <person name="Gallo C.A."/>
            <person name="Diaz A."/>
            <person name="Albertini E."/>
            <person name="Caccamo M."/>
            <person name="Echenique V."/>
        </authorList>
    </citation>
    <scope>NUCLEOTIDE SEQUENCE [LARGE SCALE GENOMIC DNA]</scope>
    <source>
        <strain evidence="25">cv. Victoria</strain>
        <tissue evidence="24">Leaf</tissue>
    </source>
</reference>
<evidence type="ECO:0000313" key="25">
    <source>
        <dbReference type="Proteomes" id="UP000324897"/>
    </source>
</evidence>
<dbReference type="InterPro" id="IPR052451">
    <property type="entry name" value="Ser/Thr_kinase-like"/>
</dbReference>
<evidence type="ECO:0000256" key="15">
    <source>
        <dbReference type="ARBA" id="ARBA00023136"/>
    </source>
</evidence>
<keyword evidence="14" id="KW-1133">Transmembrane helix</keyword>
<keyword evidence="17" id="KW-0325">Glycoprotein</keyword>
<dbReference type="PROSITE" id="PS00107">
    <property type="entry name" value="PROTEIN_KINASE_ATP"/>
    <property type="match status" value="1"/>
</dbReference>
<keyword evidence="6" id="KW-0433">Leucine-rich repeat</keyword>
<feature type="domain" description="Protein kinase" evidence="22">
    <location>
        <begin position="1405"/>
        <end position="1678"/>
    </location>
</feature>
<evidence type="ECO:0000256" key="18">
    <source>
        <dbReference type="ARBA" id="ARBA00047899"/>
    </source>
</evidence>
<keyword evidence="25" id="KW-1185">Reference proteome</keyword>
<keyword evidence="13 20" id="KW-0067">ATP-binding</keyword>
<dbReference type="PANTHER" id="PTHR48008:SF6">
    <property type="entry name" value="LEUCINE-RICH REPEAT RECEPTOR-LIKE PROTEIN KINASE IMK3-RELATED"/>
    <property type="match status" value="1"/>
</dbReference>
<dbReference type="InterPro" id="IPR001245">
    <property type="entry name" value="Ser-Thr/Tyr_kinase_cat_dom"/>
</dbReference>
<dbReference type="FunFam" id="1.10.510.10:FF:000358">
    <property type="entry name" value="Putative leucine-rich repeat receptor-like serine/threonine-protein kinase"/>
    <property type="match status" value="3"/>
</dbReference>
<dbReference type="GO" id="GO:0004674">
    <property type="term" value="F:protein serine/threonine kinase activity"/>
    <property type="evidence" value="ECO:0007669"/>
    <property type="project" value="UniProtKB-KW"/>
</dbReference>
<dbReference type="PROSITE" id="PS50011">
    <property type="entry name" value="PROTEIN_KINASE_DOM"/>
    <property type="match status" value="8"/>
</dbReference>
<evidence type="ECO:0000259" key="23">
    <source>
        <dbReference type="PROSITE" id="PS50234"/>
    </source>
</evidence>
<keyword evidence="15" id="KW-0472">Membrane</keyword>
<dbReference type="InterPro" id="IPR036465">
    <property type="entry name" value="vWFA_dom_sf"/>
</dbReference>
<dbReference type="FunFam" id="1.10.510.10:FF:000870">
    <property type="entry name" value="OSJNBa0016N04.16-like protein"/>
    <property type="match status" value="1"/>
</dbReference>
<keyword evidence="10" id="KW-0677">Repeat</keyword>
<feature type="domain" description="Protein kinase" evidence="22">
    <location>
        <begin position="2006"/>
        <end position="2285"/>
    </location>
</feature>
<dbReference type="SUPFAM" id="SSF56112">
    <property type="entry name" value="Protein kinase-like (PK-like)"/>
    <property type="match status" value="8"/>
</dbReference>
<name>A0A5J9UT52_9POAL</name>
<dbReference type="OrthoDB" id="679259at2759"/>
<evidence type="ECO:0000256" key="5">
    <source>
        <dbReference type="ARBA" id="ARBA00022553"/>
    </source>
</evidence>
<evidence type="ECO:0000256" key="20">
    <source>
        <dbReference type="PROSITE-ProRule" id="PRU10141"/>
    </source>
</evidence>
<dbReference type="Gramene" id="TVU26796">
    <property type="protein sequence ID" value="TVU26796"/>
    <property type="gene ID" value="EJB05_29360"/>
</dbReference>
<feature type="domain" description="VWFA" evidence="23">
    <location>
        <begin position="370"/>
        <end position="539"/>
    </location>
</feature>
<comment type="subcellular location">
    <subcellularLocation>
        <location evidence="1">Cell membrane</location>
        <topology evidence="1">Single-pass membrane protein</topology>
    </subcellularLocation>
</comment>
<evidence type="ECO:0000256" key="10">
    <source>
        <dbReference type="ARBA" id="ARBA00022737"/>
    </source>
</evidence>
<dbReference type="GO" id="GO:0005524">
    <property type="term" value="F:ATP binding"/>
    <property type="evidence" value="ECO:0007669"/>
    <property type="project" value="UniProtKB-UniRule"/>
</dbReference>
<keyword evidence="4" id="KW-0723">Serine/threonine-protein kinase</keyword>
<evidence type="ECO:0000256" key="12">
    <source>
        <dbReference type="ARBA" id="ARBA00022777"/>
    </source>
</evidence>
<evidence type="ECO:0000256" key="2">
    <source>
        <dbReference type="ARBA" id="ARBA00012513"/>
    </source>
</evidence>
<evidence type="ECO:0000256" key="16">
    <source>
        <dbReference type="ARBA" id="ARBA00023170"/>
    </source>
</evidence>
<dbReference type="Pfam" id="PF07714">
    <property type="entry name" value="PK_Tyr_Ser-Thr"/>
    <property type="match status" value="1"/>
</dbReference>
<evidence type="ECO:0000256" key="11">
    <source>
        <dbReference type="ARBA" id="ARBA00022741"/>
    </source>
</evidence>
<keyword evidence="5" id="KW-0597">Phosphoprotein</keyword>
<dbReference type="InterPro" id="IPR002035">
    <property type="entry name" value="VWF_A"/>
</dbReference>
<feature type="non-terminal residue" evidence="24">
    <location>
        <position position="1"/>
    </location>
</feature>
<evidence type="ECO:0000256" key="1">
    <source>
        <dbReference type="ARBA" id="ARBA00004162"/>
    </source>
</evidence>
<evidence type="ECO:0000256" key="21">
    <source>
        <dbReference type="SAM" id="MobiDB-lite"/>
    </source>
</evidence>